<name>A0A1H0ZE54_9BACI</name>
<keyword evidence="1" id="KW-0732">Signal</keyword>
<evidence type="ECO:0000313" key="3">
    <source>
        <dbReference type="EMBL" id="SDQ25673.1"/>
    </source>
</evidence>
<evidence type="ECO:0000256" key="1">
    <source>
        <dbReference type="SAM" id="SignalP"/>
    </source>
</evidence>
<accession>A0A1H0ZE54</accession>
<gene>
    <name evidence="3" type="ORF">SAMN05216231_1176</name>
</gene>
<keyword evidence="4" id="KW-1185">Reference proteome</keyword>
<reference evidence="3 4" key="1">
    <citation type="submission" date="2016-10" db="EMBL/GenBank/DDBJ databases">
        <authorList>
            <person name="de Groot N.N."/>
        </authorList>
    </citation>
    <scope>NUCLEOTIDE SEQUENCE [LARGE SCALE GENOMIC DNA]</scope>
    <source>
        <strain evidence="3 4">CGMCC 1.10449</strain>
    </source>
</reference>
<feature type="signal peptide" evidence="1">
    <location>
        <begin position="1"/>
        <end position="18"/>
    </location>
</feature>
<dbReference type="Gene3D" id="2.60.40.10">
    <property type="entry name" value="Immunoglobulins"/>
    <property type="match status" value="1"/>
</dbReference>
<sequence length="245" mass="27626">MKKMMTLLFIIIVLAACGQSEDTENGATDNVVKAIEANLEVPEIGDKDQEITFSVTVTQDSEPVEDASEVEFEIWKDGFKDDSEMIRAKHVDDGTYTIEKSFKENGLYHVQSHVTARTMHTMPKKEITIGDPKASTTTGKNQKEDDINHTHLSIDLQQPDTVKATEEAEFTVKVLKEEELLEKASVTLETWQENKENHEWTDMIETSSGTYQSTATFNNSGTYNVNVHVKKEDIHGHKEFTANVK</sequence>
<protein>
    <submittedName>
        <fullName evidence="3">YtkA-like</fullName>
    </submittedName>
</protein>
<dbReference type="InterPro" id="IPR032693">
    <property type="entry name" value="YtkA-like_dom"/>
</dbReference>
<organism evidence="3 4">
    <name type="scientific">Virgibacillus salinus</name>
    <dbReference type="NCBI Taxonomy" id="553311"/>
    <lineage>
        <taxon>Bacteria</taxon>
        <taxon>Bacillati</taxon>
        <taxon>Bacillota</taxon>
        <taxon>Bacilli</taxon>
        <taxon>Bacillales</taxon>
        <taxon>Bacillaceae</taxon>
        <taxon>Virgibacillus</taxon>
    </lineage>
</organism>
<feature type="domain" description="YtkA-like" evidence="2">
    <location>
        <begin position="149"/>
        <end position="228"/>
    </location>
</feature>
<dbReference type="RefSeq" id="WP_175559442.1">
    <property type="nucleotide sequence ID" value="NZ_FNKD01000001.1"/>
</dbReference>
<dbReference type="InterPro" id="IPR013783">
    <property type="entry name" value="Ig-like_fold"/>
</dbReference>
<dbReference type="STRING" id="553311.SAMN05216231_1176"/>
<dbReference type="Proteomes" id="UP000199444">
    <property type="component" value="Unassembled WGS sequence"/>
</dbReference>
<proteinExistence type="predicted"/>
<dbReference type="AlphaFoldDB" id="A0A1H0ZE54"/>
<feature type="chain" id="PRO_5038347852" evidence="1">
    <location>
        <begin position="19"/>
        <end position="245"/>
    </location>
</feature>
<feature type="domain" description="YtkA-like" evidence="2">
    <location>
        <begin position="32"/>
        <end position="113"/>
    </location>
</feature>
<evidence type="ECO:0000259" key="2">
    <source>
        <dbReference type="Pfam" id="PF13115"/>
    </source>
</evidence>
<dbReference type="Pfam" id="PF13115">
    <property type="entry name" value="YtkA"/>
    <property type="match status" value="2"/>
</dbReference>
<evidence type="ECO:0000313" key="4">
    <source>
        <dbReference type="Proteomes" id="UP000199444"/>
    </source>
</evidence>
<dbReference type="PROSITE" id="PS51257">
    <property type="entry name" value="PROKAR_LIPOPROTEIN"/>
    <property type="match status" value="1"/>
</dbReference>
<dbReference type="EMBL" id="FNKD01000001">
    <property type="protein sequence ID" value="SDQ25673.1"/>
    <property type="molecule type" value="Genomic_DNA"/>
</dbReference>